<feature type="transmembrane region" description="Helical" evidence="6">
    <location>
        <begin position="191"/>
        <end position="208"/>
    </location>
</feature>
<evidence type="ECO:0000256" key="1">
    <source>
        <dbReference type="ARBA" id="ARBA00004651"/>
    </source>
</evidence>
<dbReference type="EMBL" id="CP036262">
    <property type="protein sequence ID" value="QDS91465.1"/>
    <property type="molecule type" value="Genomic_DNA"/>
</dbReference>
<evidence type="ECO:0000313" key="9">
    <source>
        <dbReference type="Proteomes" id="UP000320672"/>
    </source>
</evidence>
<evidence type="ECO:0000313" key="8">
    <source>
        <dbReference type="EMBL" id="QDS91465.1"/>
    </source>
</evidence>
<dbReference type="Pfam" id="PF00884">
    <property type="entry name" value="Sulfatase"/>
    <property type="match status" value="1"/>
</dbReference>
<dbReference type="InterPro" id="IPR017850">
    <property type="entry name" value="Alkaline_phosphatase_core_sf"/>
</dbReference>
<feature type="transmembrane region" description="Helical" evidence="6">
    <location>
        <begin position="93"/>
        <end position="111"/>
    </location>
</feature>
<dbReference type="Proteomes" id="UP000320672">
    <property type="component" value="Chromosome"/>
</dbReference>
<evidence type="ECO:0000256" key="3">
    <source>
        <dbReference type="ARBA" id="ARBA00022692"/>
    </source>
</evidence>
<dbReference type="Gene3D" id="3.40.720.10">
    <property type="entry name" value="Alkaline Phosphatase, subunit A"/>
    <property type="match status" value="1"/>
</dbReference>
<dbReference type="InterPro" id="IPR050448">
    <property type="entry name" value="OpgB/LTA_synthase_biosynth"/>
</dbReference>
<dbReference type="InterPro" id="IPR000917">
    <property type="entry name" value="Sulfatase_N"/>
</dbReference>
<dbReference type="GO" id="GO:0005886">
    <property type="term" value="C:plasma membrane"/>
    <property type="evidence" value="ECO:0007669"/>
    <property type="project" value="UniProtKB-SubCell"/>
</dbReference>
<feature type="transmembrane region" description="Helical" evidence="6">
    <location>
        <begin position="149"/>
        <end position="170"/>
    </location>
</feature>
<dbReference type="KEGG" id="rml:FF011L_01950"/>
<gene>
    <name evidence="8" type="ORF">FF011L_01950</name>
</gene>
<dbReference type="OrthoDB" id="9777768at2"/>
<dbReference type="RefSeq" id="WP_145349526.1">
    <property type="nucleotide sequence ID" value="NZ_CP036262.1"/>
</dbReference>
<evidence type="ECO:0000259" key="7">
    <source>
        <dbReference type="Pfam" id="PF00884"/>
    </source>
</evidence>
<dbReference type="PANTHER" id="PTHR47371">
    <property type="entry name" value="LIPOTEICHOIC ACID SYNTHASE"/>
    <property type="match status" value="1"/>
</dbReference>
<keyword evidence="9" id="KW-1185">Reference proteome</keyword>
<keyword evidence="2" id="KW-1003">Cell membrane</keyword>
<keyword evidence="4 6" id="KW-1133">Transmembrane helix</keyword>
<evidence type="ECO:0000256" key="6">
    <source>
        <dbReference type="SAM" id="Phobius"/>
    </source>
</evidence>
<dbReference type="PANTHER" id="PTHR47371:SF3">
    <property type="entry name" value="PHOSPHOGLYCEROL TRANSFERASE I"/>
    <property type="match status" value="1"/>
</dbReference>
<proteinExistence type="predicted"/>
<feature type="domain" description="Sulfatase N-terminal" evidence="7">
    <location>
        <begin position="346"/>
        <end position="598"/>
    </location>
</feature>
<dbReference type="SUPFAM" id="SSF53649">
    <property type="entry name" value="Alkaline phosphatase-like"/>
    <property type="match status" value="1"/>
</dbReference>
<keyword evidence="5 6" id="KW-0472">Membrane</keyword>
<sequence length="708" mass="79857">MRHMTWFQRGIAEQARNFRVLFSLVALLSLGRITWMFCLQDYWSETGTAADVAIAMLQGLRMDAVVATYAVLPAMVMMVLFFQWKSAYRISTLYRNVVVVLFAVSYPPLWFGSLNYFQAFGETYNVRMFDILDGNLGLIYSIAVEEYGLLWKLPIGAVLSLGIAAGAVWLNGRPSKLADWCSFQCQDFRPRVAAVLLLGILTPMLLRGSPGPRPIMYRDACVTSQWCLNQAVLNPYFAIKCAWKERCAVKNNEFGKRFLVQQKSSESVAILAELTQASAASDHQMVPASSAFPSRLTQGPEVQGWEHPVLDRVAEGNPNGPPSHVFMLFLESYDAWPFLPQYHQLNLVPEGRRLAKAGLHVRRFLPAANTSVDSYIATIQGLHQTDKYQQKRLPTSMVTIMQDLGYQTRSINAFSGHTIVGDRMVTEQGFEKSYFTQDIKHGGETNHHTLHDQTLYNFIEKLDFNKPTFNVVYTQSYHAPYDMDLEAVDCVVPPYPPELRSDQNHDEASRRIAYGHLKYTDRCLGKFVDKMAKRFPRALFVITGDHFGRQPFTKDNRVYEHSAVPLILYGPKILKGKKFAENVVGGHCDITPTLTQLLAPQGYQYKSLGQDLFRRKKAFIAVGTDYVMFADGTVCLRDNGTFETFPWASAKVPETVCKQRIATARKLYNASHGLGYLFAKSDLPKAIPPVALAPTGDRITRLPLATRR</sequence>
<protein>
    <submittedName>
        <fullName evidence="8">Sulfatase</fullName>
    </submittedName>
</protein>
<evidence type="ECO:0000256" key="2">
    <source>
        <dbReference type="ARBA" id="ARBA00022475"/>
    </source>
</evidence>
<dbReference type="AlphaFoldDB" id="A0A517M9A3"/>
<keyword evidence="3 6" id="KW-0812">Transmembrane</keyword>
<accession>A0A517M9A3</accession>
<reference evidence="8 9" key="1">
    <citation type="submission" date="2019-02" db="EMBL/GenBank/DDBJ databases">
        <title>Deep-cultivation of Planctomycetes and their phenomic and genomic characterization uncovers novel biology.</title>
        <authorList>
            <person name="Wiegand S."/>
            <person name="Jogler M."/>
            <person name="Boedeker C."/>
            <person name="Pinto D."/>
            <person name="Vollmers J."/>
            <person name="Rivas-Marin E."/>
            <person name="Kohn T."/>
            <person name="Peeters S.H."/>
            <person name="Heuer A."/>
            <person name="Rast P."/>
            <person name="Oberbeckmann S."/>
            <person name="Bunk B."/>
            <person name="Jeske O."/>
            <person name="Meyerdierks A."/>
            <person name="Storesund J.E."/>
            <person name="Kallscheuer N."/>
            <person name="Luecker S."/>
            <person name="Lage O.M."/>
            <person name="Pohl T."/>
            <person name="Merkel B.J."/>
            <person name="Hornburger P."/>
            <person name="Mueller R.-W."/>
            <person name="Bruemmer F."/>
            <person name="Labrenz M."/>
            <person name="Spormann A.M."/>
            <person name="Op den Camp H."/>
            <person name="Overmann J."/>
            <person name="Amann R."/>
            <person name="Jetten M.S.M."/>
            <person name="Mascher T."/>
            <person name="Medema M.H."/>
            <person name="Devos D.P."/>
            <person name="Kaster A.-K."/>
            <person name="Ovreas L."/>
            <person name="Rohde M."/>
            <person name="Galperin M.Y."/>
            <person name="Jogler C."/>
        </authorList>
    </citation>
    <scope>NUCLEOTIDE SEQUENCE [LARGE SCALE GENOMIC DNA]</scope>
    <source>
        <strain evidence="8 9">FF011L</strain>
    </source>
</reference>
<comment type="subcellular location">
    <subcellularLocation>
        <location evidence="1">Cell membrane</location>
        <topology evidence="1">Multi-pass membrane protein</topology>
    </subcellularLocation>
</comment>
<evidence type="ECO:0000256" key="5">
    <source>
        <dbReference type="ARBA" id="ARBA00023136"/>
    </source>
</evidence>
<name>A0A517M9A3_9BACT</name>
<evidence type="ECO:0000256" key="4">
    <source>
        <dbReference type="ARBA" id="ARBA00022989"/>
    </source>
</evidence>
<feature type="transmembrane region" description="Helical" evidence="6">
    <location>
        <begin position="60"/>
        <end position="81"/>
    </location>
</feature>
<organism evidence="8 9">
    <name type="scientific">Roseimaritima multifibrata</name>
    <dbReference type="NCBI Taxonomy" id="1930274"/>
    <lineage>
        <taxon>Bacteria</taxon>
        <taxon>Pseudomonadati</taxon>
        <taxon>Planctomycetota</taxon>
        <taxon>Planctomycetia</taxon>
        <taxon>Pirellulales</taxon>
        <taxon>Pirellulaceae</taxon>
        <taxon>Roseimaritima</taxon>
    </lineage>
</organism>